<name>A0A0P1BBF4_9BASI</name>
<feature type="compositionally biased region" description="Low complexity" evidence="1">
    <location>
        <begin position="552"/>
        <end position="567"/>
    </location>
</feature>
<feature type="compositionally biased region" description="Acidic residues" evidence="1">
    <location>
        <begin position="144"/>
        <end position="155"/>
    </location>
</feature>
<dbReference type="Proteomes" id="UP000054845">
    <property type="component" value="Unassembled WGS sequence"/>
</dbReference>
<feature type="compositionally biased region" description="Polar residues" evidence="1">
    <location>
        <begin position="364"/>
        <end position="380"/>
    </location>
</feature>
<feature type="compositionally biased region" description="Polar residues" evidence="1">
    <location>
        <begin position="388"/>
        <end position="399"/>
    </location>
</feature>
<feature type="compositionally biased region" description="Polar residues" evidence="1">
    <location>
        <begin position="479"/>
        <end position="488"/>
    </location>
</feature>
<keyword evidence="3" id="KW-1185">Reference proteome</keyword>
<feature type="compositionally biased region" description="Low complexity" evidence="1">
    <location>
        <begin position="328"/>
        <end position="357"/>
    </location>
</feature>
<feature type="compositionally biased region" description="Polar residues" evidence="1">
    <location>
        <begin position="172"/>
        <end position="182"/>
    </location>
</feature>
<feature type="compositionally biased region" description="Basic and acidic residues" evidence="1">
    <location>
        <begin position="590"/>
        <end position="599"/>
    </location>
</feature>
<sequence>MDDVLEAEDEMPHGPDSESEGSAEVDPIEEARGVDPERFGYPRPRSENAFENSAKPRRPASLFARALQTSSPSGTLRGSMRPASAAGGKRSNSVRSHSMRGRPPRESGSAKTNRTSNFTLGDASISSQQPRVFHSASQIQPPEVSDEDPYEDPEDREARLAAQIADRARSLKTVSAAPSSTVKGGAGGGGRAGSIRTLKGATSRSNIGSPAVEPTREADWFGSTRSRLRMPPTSPWAEDEVGSDSYVGDDLKAEGQGQEAQSELELLSEREDSAHLPRSASNNSLSGGEGSLATLEPEPMDPRSNTYKSHVYRHRIGGVYRPGYGSETASVSGSYSGTSDSRSRSSAWNRSSNVSQSGWGVAPSLSTAPTSTHPTGNMSNEHVGDVSHGSTIRGVSSLNAAGAGGRRSPAGPPGHRMTIDASRHLADLVTSNHTLSPYTRTLDTRGFTVRSAPVTPGGSGSSTPVTGASSAAHAGTAPLSMQQVQSQRLARMGSYDSQSDSHDAAAAAQRPGPPRRRRTFKLGASTQDAPHASDAKVALSDQRRSSYPAQDARSTASAPQTAAQARPNWQRSESGNSTRLASPAMQMQEDGNRPGLDRHRSFRPPSEAARAAASRWTAIRE</sequence>
<organism evidence="2 3">
    <name type="scientific">Ceraceosorus bombacis</name>
    <dbReference type="NCBI Taxonomy" id="401625"/>
    <lineage>
        <taxon>Eukaryota</taxon>
        <taxon>Fungi</taxon>
        <taxon>Dikarya</taxon>
        <taxon>Basidiomycota</taxon>
        <taxon>Ustilaginomycotina</taxon>
        <taxon>Exobasidiomycetes</taxon>
        <taxon>Ceraceosorales</taxon>
        <taxon>Ceraceosoraceae</taxon>
        <taxon>Ceraceosorus</taxon>
    </lineage>
</organism>
<feature type="region of interest" description="Disordered" evidence="1">
    <location>
        <begin position="1"/>
        <end position="418"/>
    </location>
</feature>
<feature type="compositionally biased region" description="Low complexity" evidence="1">
    <location>
        <begin position="603"/>
        <end position="621"/>
    </location>
</feature>
<accession>A0A0P1BBF4</accession>
<protein>
    <submittedName>
        <fullName evidence="2">Uncharacterized protein</fullName>
    </submittedName>
</protein>
<evidence type="ECO:0000313" key="2">
    <source>
        <dbReference type="EMBL" id="CEH12680.1"/>
    </source>
</evidence>
<evidence type="ECO:0000313" key="3">
    <source>
        <dbReference type="Proteomes" id="UP000054845"/>
    </source>
</evidence>
<reference evidence="2 3" key="1">
    <citation type="submission" date="2014-09" db="EMBL/GenBank/DDBJ databases">
        <authorList>
            <person name="Magalhaes I.L.F."/>
            <person name="Oliveira U."/>
            <person name="Santos F.R."/>
            <person name="Vidigal T.H.D.A."/>
            <person name="Brescovit A.D."/>
            <person name="Santos A.J."/>
        </authorList>
    </citation>
    <scope>NUCLEOTIDE SEQUENCE [LARGE SCALE GENOMIC DNA]</scope>
</reference>
<feature type="compositionally biased region" description="Polar residues" evidence="1">
    <location>
        <begin position="67"/>
        <end position="76"/>
    </location>
</feature>
<dbReference type="EMBL" id="CCYA01000181">
    <property type="protein sequence ID" value="CEH12680.1"/>
    <property type="molecule type" value="Genomic_DNA"/>
</dbReference>
<feature type="compositionally biased region" description="Low complexity" evidence="1">
    <location>
        <begin position="254"/>
        <end position="265"/>
    </location>
</feature>
<feature type="compositionally biased region" description="Polar residues" evidence="1">
    <location>
        <begin position="569"/>
        <end position="580"/>
    </location>
</feature>
<feature type="compositionally biased region" description="Low complexity" evidence="1">
    <location>
        <begin position="451"/>
        <end position="477"/>
    </location>
</feature>
<feature type="compositionally biased region" description="Low complexity" evidence="1">
    <location>
        <begin position="406"/>
        <end position="416"/>
    </location>
</feature>
<feature type="compositionally biased region" description="Acidic residues" evidence="1">
    <location>
        <begin position="17"/>
        <end position="28"/>
    </location>
</feature>
<dbReference type="STRING" id="401625.A0A0P1BBF4"/>
<dbReference type="AlphaFoldDB" id="A0A0P1BBF4"/>
<feature type="compositionally biased region" description="Polar residues" evidence="1">
    <location>
        <begin position="109"/>
        <end position="140"/>
    </location>
</feature>
<proteinExistence type="predicted"/>
<feature type="region of interest" description="Disordered" evidence="1">
    <location>
        <begin position="449"/>
        <end position="621"/>
    </location>
</feature>
<evidence type="ECO:0000256" key="1">
    <source>
        <dbReference type="SAM" id="MobiDB-lite"/>
    </source>
</evidence>
<feature type="compositionally biased region" description="Basic and acidic residues" evidence="1">
    <location>
        <begin position="29"/>
        <end position="48"/>
    </location>
</feature>